<evidence type="ECO:0000313" key="3">
    <source>
        <dbReference type="EMBL" id="KAK3375939.1"/>
    </source>
</evidence>
<gene>
    <name evidence="3" type="ORF">B0T24DRAFT_210290</name>
</gene>
<evidence type="ECO:0000256" key="1">
    <source>
        <dbReference type="SAM" id="MobiDB-lite"/>
    </source>
</evidence>
<keyword evidence="2" id="KW-0812">Transmembrane</keyword>
<feature type="transmembrane region" description="Helical" evidence="2">
    <location>
        <begin position="393"/>
        <end position="414"/>
    </location>
</feature>
<feature type="transmembrane region" description="Helical" evidence="2">
    <location>
        <begin position="434"/>
        <end position="455"/>
    </location>
</feature>
<keyword evidence="2" id="KW-1133">Transmembrane helix</keyword>
<dbReference type="AlphaFoldDB" id="A0AAE0KFU9"/>
<feature type="region of interest" description="Disordered" evidence="1">
    <location>
        <begin position="175"/>
        <end position="212"/>
    </location>
</feature>
<feature type="compositionally biased region" description="Polar residues" evidence="1">
    <location>
        <begin position="181"/>
        <end position="192"/>
    </location>
</feature>
<comment type="caution">
    <text evidence="3">The sequence shown here is derived from an EMBL/GenBank/DDBJ whole genome shotgun (WGS) entry which is preliminary data.</text>
</comment>
<feature type="region of interest" description="Disordered" evidence="1">
    <location>
        <begin position="1"/>
        <end position="66"/>
    </location>
</feature>
<organism evidence="3 4">
    <name type="scientific">Lasiosphaeria ovina</name>
    <dbReference type="NCBI Taxonomy" id="92902"/>
    <lineage>
        <taxon>Eukaryota</taxon>
        <taxon>Fungi</taxon>
        <taxon>Dikarya</taxon>
        <taxon>Ascomycota</taxon>
        <taxon>Pezizomycotina</taxon>
        <taxon>Sordariomycetes</taxon>
        <taxon>Sordariomycetidae</taxon>
        <taxon>Sordariales</taxon>
        <taxon>Lasiosphaeriaceae</taxon>
        <taxon>Lasiosphaeria</taxon>
    </lineage>
</organism>
<dbReference type="Proteomes" id="UP001287356">
    <property type="component" value="Unassembled WGS sequence"/>
</dbReference>
<keyword evidence="2" id="KW-0472">Membrane</keyword>
<dbReference type="EMBL" id="JAULSN010000003">
    <property type="protein sequence ID" value="KAK3375939.1"/>
    <property type="molecule type" value="Genomic_DNA"/>
</dbReference>
<name>A0AAE0KFU9_9PEZI</name>
<feature type="region of interest" description="Disordered" evidence="1">
    <location>
        <begin position="82"/>
        <end position="108"/>
    </location>
</feature>
<feature type="compositionally biased region" description="Basic and acidic residues" evidence="1">
    <location>
        <begin position="193"/>
        <end position="212"/>
    </location>
</feature>
<accession>A0AAE0KFU9</accession>
<feature type="compositionally biased region" description="Polar residues" evidence="1">
    <location>
        <begin position="45"/>
        <end position="64"/>
    </location>
</feature>
<keyword evidence="4" id="KW-1185">Reference proteome</keyword>
<protein>
    <submittedName>
        <fullName evidence="3">Uncharacterized protein</fullName>
    </submittedName>
</protein>
<reference evidence="3" key="1">
    <citation type="journal article" date="2023" name="Mol. Phylogenet. Evol.">
        <title>Genome-scale phylogeny and comparative genomics of the fungal order Sordariales.</title>
        <authorList>
            <person name="Hensen N."/>
            <person name="Bonometti L."/>
            <person name="Westerberg I."/>
            <person name="Brannstrom I.O."/>
            <person name="Guillou S."/>
            <person name="Cros-Aarteil S."/>
            <person name="Calhoun S."/>
            <person name="Haridas S."/>
            <person name="Kuo A."/>
            <person name="Mondo S."/>
            <person name="Pangilinan J."/>
            <person name="Riley R."/>
            <person name="LaButti K."/>
            <person name="Andreopoulos B."/>
            <person name="Lipzen A."/>
            <person name="Chen C."/>
            <person name="Yan M."/>
            <person name="Daum C."/>
            <person name="Ng V."/>
            <person name="Clum A."/>
            <person name="Steindorff A."/>
            <person name="Ohm R.A."/>
            <person name="Martin F."/>
            <person name="Silar P."/>
            <person name="Natvig D.O."/>
            <person name="Lalanne C."/>
            <person name="Gautier V."/>
            <person name="Ament-Velasquez S.L."/>
            <person name="Kruys A."/>
            <person name="Hutchinson M.I."/>
            <person name="Powell A.J."/>
            <person name="Barry K."/>
            <person name="Miller A.N."/>
            <person name="Grigoriev I.V."/>
            <person name="Debuchy R."/>
            <person name="Gladieux P."/>
            <person name="Hiltunen Thoren M."/>
            <person name="Johannesson H."/>
        </authorList>
    </citation>
    <scope>NUCLEOTIDE SEQUENCE</scope>
    <source>
        <strain evidence="3">CBS 958.72</strain>
    </source>
</reference>
<reference evidence="3" key="2">
    <citation type="submission" date="2023-06" db="EMBL/GenBank/DDBJ databases">
        <authorList>
            <consortium name="Lawrence Berkeley National Laboratory"/>
            <person name="Haridas S."/>
            <person name="Hensen N."/>
            <person name="Bonometti L."/>
            <person name="Westerberg I."/>
            <person name="Brannstrom I.O."/>
            <person name="Guillou S."/>
            <person name="Cros-Aarteil S."/>
            <person name="Calhoun S."/>
            <person name="Kuo A."/>
            <person name="Mondo S."/>
            <person name="Pangilinan J."/>
            <person name="Riley R."/>
            <person name="Labutti K."/>
            <person name="Andreopoulos B."/>
            <person name="Lipzen A."/>
            <person name="Chen C."/>
            <person name="Yanf M."/>
            <person name="Daum C."/>
            <person name="Ng V."/>
            <person name="Clum A."/>
            <person name="Steindorff A."/>
            <person name="Ohm R."/>
            <person name="Martin F."/>
            <person name="Silar P."/>
            <person name="Natvig D."/>
            <person name="Lalanne C."/>
            <person name="Gautier V."/>
            <person name="Ament-Velasquez S.L."/>
            <person name="Kruys A."/>
            <person name="Hutchinson M.I."/>
            <person name="Powell A.J."/>
            <person name="Barry K."/>
            <person name="Miller A.N."/>
            <person name="Grigoriev I.V."/>
            <person name="Debuchy R."/>
            <person name="Gladieux P."/>
            <person name="Thoren M.H."/>
            <person name="Johannesson H."/>
        </authorList>
    </citation>
    <scope>NUCLEOTIDE SEQUENCE</scope>
    <source>
        <strain evidence="3">CBS 958.72</strain>
    </source>
</reference>
<evidence type="ECO:0000313" key="4">
    <source>
        <dbReference type="Proteomes" id="UP001287356"/>
    </source>
</evidence>
<sequence>MQFPNSHQESEEQGSRSISSPSPSSLTSPPHATPIQRVPRAMTTGEYSPSSWPFPKQQPSSSRYLTKEEAVATVRQREICSDDPMDKKGAMSIRPSQKAWYPTTGASSLPDTHGSIIQSYISESSVAGVLSDPFVSNTVAPGAEENLIKGENPEAISLNATAKNGLLALVANVPERPESPTPYSSVDESSSGDPRRGLEKDADQIPKLHPARGEMRIKPAIASQKGVRVYSRCDMDVPERVDNSTSAYLDSHLHNTSLDTTSDYVTGDGNGNSGEEYIIVNRLASESTEHMPSGERGLAAEAAAQEPQGIILLGPAATSMEMLGDSSASTRNSSRSWRPTICPGTPLPDIGSIRRGPTIRHNRMTPMATRCMTTDDACPMSGSNKGTGRPANITLILTLTSAILLQLAIVALVASVTVCAMDRSANKPVGRGALVGTALSVALIVIFTAGFVVGVTRFRKLGKRSSIGGAWIEMQHRARKLPPRPSADNGEPEQDNAATAAWKKFTDNHALLRNYVEGLEDVIGTLKENHESSSRQLNHAIDPALVADVGQRRRKGTATDEITAVAQGGGIMTDITCSRAKGAKKGVSMSQRHLLYGEETLATSDSWQTLGSKLAVPLSNTKTSILTELCDAVMEPYSPLSNGCNSETGRVPSGAAISGMRNVKPENASLSGPAVPSKCKTHRRGVPSVEIFNGGIKDS</sequence>
<feature type="compositionally biased region" description="Low complexity" evidence="1">
    <location>
        <begin position="15"/>
        <end position="30"/>
    </location>
</feature>
<evidence type="ECO:0000256" key="2">
    <source>
        <dbReference type="SAM" id="Phobius"/>
    </source>
</evidence>
<proteinExistence type="predicted"/>